<gene>
    <name evidence="2" type="ORF">GCM10010529_05750</name>
</gene>
<proteinExistence type="predicted"/>
<evidence type="ECO:0000313" key="3">
    <source>
        <dbReference type="Proteomes" id="UP001500236"/>
    </source>
</evidence>
<evidence type="ECO:0000313" key="2">
    <source>
        <dbReference type="EMBL" id="GAA3054571.1"/>
    </source>
</evidence>
<keyword evidence="1" id="KW-0472">Membrane</keyword>
<dbReference type="EMBL" id="BAAAVT010000003">
    <property type="protein sequence ID" value="GAA3054571.1"/>
    <property type="molecule type" value="Genomic_DNA"/>
</dbReference>
<accession>A0ABP6LU62</accession>
<dbReference type="RefSeq" id="WP_170922671.1">
    <property type="nucleotide sequence ID" value="NZ_BAAAVT010000003.1"/>
</dbReference>
<feature type="transmembrane region" description="Helical" evidence="1">
    <location>
        <begin position="27"/>
        <end position="45"/>
    </location>
</feature>
<reference evidence="3" key="1">
    <citation type="journal article" date="2019" name="Int. J. Syst. Evol. Microbiol.">
        <title>The Global Catalogue of Microorganisms (GCM) 10K type strain sequencing project: providing services to taxonomists for standard genome sequencing and annotation.</title>
        <authorList>
            <consortium name="The Broad Institute Genomics Platform"/>
            <consortium name="The Broad Institute Genome Sequencing Center for Infectious Disease"/>
            <person name="Wu L."/>
            <person name="Ma J."/>
        </authorList>
    </citation>
    <scope>NUCLEOTIDE SEQUENCE [LARGE SCALE GENOMIC DNA]</scope>
    <source>
        <strain evidence="3">JCM 14309</strain>
    </source>
</reference>
<protein>
    <submittedName>
        <fullName evidence="2">Uncharacterized protein</fullName>
    </submittedName>
</protein>
<keyword evidence="1" id="KW-1133">Transmembrane helix</keyword>
<comment type="caution">
    <text evidence="2">The sequence shown here is derived from an EMBL/GenBank/DDBJ whole genome shotgun (WGS) entry which is preliminary data.</text>
</comment>
<sequence length="47" mass="5009">MDDRNRDRRLPDMGGNGGRPMFADPKTILLGGVILAVVLAVSLIISS</sequence>
<dbReference type="Proteomes" id="UP001500236">
    <property type="component" value="Unassembled WGS sequence"/>
</dbReference>
<evidence type="ECO:0000256" key="1">
    <source>
        <dbReference type="SAM" id="Phobius"/>
    </source>
</evidence>
<keyword evidence="1" id="KW-0812">Transmembrane</keyword>
<keyword evidence="3" id="KW-1185">Reference proteome</keyword>
<name>A0ABP6LU62_9MICC</name>
<organism evidence="2 3">
    <name type="scientific">Nesterenkonia aethiopica</name>
    <dbReference type="NCBI Taxonomy" id="269144"/>
    <lineage>
        <taxon>Bacteria</taxon>
        <taxon>Bacillati</taxon>
        <taxon>Actinomycetota</taxon>
        <taxon>Actinomycetes</taxon>
        <taxon>Micrococcales</taxon>
        <taxon>Micrococcaceae</taxon>
        <taxon>Nesterenkonia</taxon>
    </lineage>
</organism>